<evidence type="ECO:0008006" key="4">
    <source>
        <dbReference type="Google" id="ProtNLM"/>
    </source>
</evidence>
<feature type="region of interest" description="Disordered" evidence="1">
    <location>
        <begin position="430"/>
        <end position="449"/>
    </location>
</feature>
<sequence>MELGDCADSLRIVESFRKRGIRCSALHAFLSELLAARAAHGFEGFVDLKAGAGGGGTLTMCCAAFLLDVQLEPAPSLARALPRVQLEHTATDAPAWAHASREQLEAELLAALHAADARGFFARLEALREAQRLAAEAAVEPEWYARQWSAVAASVDAAVGGGATRCCEGLRVAYFAPPGLEACEGAYEAAVSLAPPAAGEGGATGPPRFKLQLSPPLLLLERSPAAKREVEAFGAIGAVAAVQEFALHGVGHAQQWELVADRHLDGVVLSELMLDTTADTLADRLRQLLVQLRWHAAFLHVARSCIADALLQDPPTADGAVTAKYRLEAQAHPPTSLAVICHLPPAADGLPRLAELKCELRPPSSDPPAKAEAPTWAASLSNILLTDQSEASSEYASGLLNASHSLPLTLAYIACYGDAASRLEGSLIAQQEADQDQRPRKAMKIESDT</sequence>
<comment type="caution">
    <text evidence="2">The sequence shown here is derived from an EMBL/GenBank/DDBJ whole genome shotgun (WGS) entry which is preliminary data.</text>
</comment>
<keyword evidence="3" id="KW-1185">Reference proteome</keyword>
<proteinExistence type="predicted"/>
<evidence type="ECO:0000313" key="3">
    <source>
        <dbReference type="Proteomes" id="UP001515480"/>
    </source>
</evidence>
<feature type="compositionally biased region" description="Basic and acidic residues" evidence="1">
    <location>
        <begin position="435"/>
        <end position="449"/>
    </location>
</feature>
<evidence type="ECO:0000313" key="2">
    <source>
        <dbReference type="EMBL" id="KAL1508451.1"/>
    </source>
</evidence>
<protein>
    <recommendedName>
        <fullName evidence="4">Inositol-pentakisphosphate 2-kinase</fullName>
    </recommendedName>
</protein>
<evidence type="ECO:0000256" key="1">
    <source>
        <dbReference type="SAM" id="MobiDB-lite"/>
    </source>
</evidence>
<name>A0AB34IWJ3_PRYPA</name>
<dbReference type="EMBL" id="JBGBPQ010000016">
    <property type="protein sequence ID" value="KAL1508451.1"/>
    <property type="molecule type" value="Genomic_DNA"/>
</dbReference>
<accession>A0AB34IWJ3</accession>
<gene>
    <name evidence="2" type="ORF">AB1Y20_004554</name>
</gene>
<dbReference type="Proteomes" id="UP001515480">
    <property type="component" value="Unassembled WGS sequence"/>
</dbReference>
<reference evidence="2 3" key="1">
    <citation type="journal article" date="2024" name="Science">
        <title>Giant polyketide synthase enzymes in the biosynthesis of giant marine polyether toxins.</title>
        <authorList>
            <person name="Fallon T.R."/>
            <person name="Shende V.V."/>
            <person name="Wierzbicki I.H."/>
            <person name="Pendleton A.L."/>
            <person name="Watervoot N.F."/>
            <person name="Auber R.P."/>
            <person name="Gonzalez D.J."/>
            <person name="Wisecaver J.H."/>
            <person name="Moore B.S."/>
        </authorList>
    </citation>
    <scope>NUCLEOTIDE SEQUENCE [LARGE SCALE GENOMIC DNA]</scope>
    <source>
        <strain evidence="2 3">12B1</strain>
    </source>
</reference>
<dbReference type="AlphaFoldDB" id="A0AB34IWJ3"/>
<organism evidence="2 3">
    <name type="scientific">Prymnesium parvum</name>
    <name type="common">Toxic golden alga</name>
    <dbReference type="NCBI Taxonomy" id="97485"/>
    <lineage>
        <taxon>Eukaryota</taxon>
        <taxon>Haptista</taxon>
        <taxon>Haptophyta</taxon>
        <taxon>Prymnesiophyceae</taxon>
        <taxon>Prymnesiales</taxon>
        <taxon>Prymnesiaceae</taxon>
        <taxon>Prymnesium</taxon>
    </lineage>
</organism>